<keyword evidence="13" id="KW-1185">Reference proteome</keyword>
<evidence type="ECO:0000256" key="1">
    <source>
        <dbReference type="ARBA" id="ARBA00004651"/>
    </source>
</evidence>
<keyword evidence="5 9" id="KW-1133">Transmembrane helix</keyword>
<dbReference type="PANTHER" id="PTHR43531:SF14">
    <property type="entry name" value="METHYL-ACCEPTING CHEMOTAXIS PROTEIN I-RELATED"/>
    <property type="match status" value="1"/>
</dbReference>
<feature type="domain" description="HAMP" evidence="11">
    <location>
        <begin position="317"/>
        <end position="371"/>
    </location>
</feature>
<dbReference type="InterPro" id="IPR051310">
    <property type="entry name" value="MCP_chemotaxis"/>
</dbReference>
<dbReference type="SUPFAM" id="SSF58104">
    <property type="entry name" value="Methyl-accepting chemotaxis protein (MCP) signaling domain"/>
    <property type="match status" value="1"/>
</dbReference>
<accession>A0ABU6JEB9</accession>
<evidence type="ECO:0000256" key="4">
    <source>
        <dbReference type="ARBA" id="ARBA00022692"/>
    </source>
</evidence>
<feature type="transmembrane region" description="Helical" evidence="9">
    <location>
        <begin position="295"/>
        <end position="320"/>
    </location>
</feature>
<keyword evidence="4 9" id="KW-0812">Transmembrane</keyword>
<dbReference type="Pfam" id="PF02743">
    <property type="entry name" value="dCache_1"/>
    <property type="match status" value="1"/>
</dbReference>
<name>A0ABU6JEB9_9BURK</name>
<evidence type="ECO:0000256" key="6">
    <source>
        <dbReference type="ARBA" id="ARBA00023136"/>
    </source>
</evidence>
<dbReference type="PANTHER" id="PTHR43531">
    <property type="entry name" value="PROTEIN ICFG"/>
    <property type="match status" value="1"/>
</dbReference>
<dbReference type="PROSITE" id="PS50111">
    <property type="entry name" value="CHEMOTAXIS_TRANSDUC_2"/>
    <property type="match status" value="1"/>
</dbReference>
<dbReference type="Gene3D" id="1.10.287.950">
    <property type="entry name" value="Methyl-accepting chemotaxis protein"/>
    <property type="match status" value="1"/>
</dbReference>
<evidence type="ECO:0000256" key="7">
    <source>
        <dbReference type="ARBA" id="ARBA00029447"/>
    </source>
</evidence>
<dbReference type="PRINTS" id="PR00260">
    <property type="entry name" value="CHEMTRNSDUCR"/>
</dbReference>
<protein>
    <submittedName>
        <fullName evidence="12">Methyl-accepting chemotaxis protein</fullName>
    </submittedName>
</protein>
<dbReference type="RefSeq" id="WP_326508315.1">
    <property type="nucleotide sequence ID" value="NZ_JAWIIV010000020.1"/>
</dbReference>
<dbReference type="SMART" id="SM00283">
    <property type="entry name" value="MA"/>
    <property type="match status" value="1"/>
</dbReference>
<proteinExistence type="inferred from homology"/>
<dbReference type="SMART" id="SM00304">
    <property type="entry name" value="HAMP"/>
    <property type="match status" value="1"/>
</dbReference>
<feature type="domain" description="Methyl-accepting transducer" evidence="10">
    <location>
        <begin position="376"/>
        <end position="605"/>
    </location>
</feature>
<comment type="subcellular location">
    <subcellularLocation>
        <location evidence="1">Cell membrane</location>
        <topology evidence="1">Multi-pass membrane protein</topology>
    </subcellularLocation>
</comment>
<evidence type="ECO:0000313" key="13">
    <source>
        <dbReference type="Proteomes" id="UP001352263"/>
    </source>
</evidence>
<dbReference type="Pfam" id="PF00015">
    <property type="entry name" value="MCPsignal"/>
    <property type="match status" value="1"/>
</dbReference>
<keyword evidence="3" id="KW-0488">Methylation</keyword>
<dbReference type="InterPro" id="IPR004089">
    <property type="entry name" value="MCPsignal_dom"/>
</dbReference>
<dbReference type="InterPro" id="IPR004090">
    <property type="entry name" value="Chemotax_Me-accpt_rcpt"/>
</dbReference>
<dbReference type="InterPro" id="IPR003660">
    <property type="entry name" value="HAMP_dom"/>
</dbReference>
<dbReference type="Proteomes" id="UP001352263">
    <property type="component" value="Unassembled WGS sequence"/>
</dbReference>
<evidence type="ECO:0000256" key="5">
    <source>
        <dbReference type="ARBA" id="ARBA00022989"/>
    </source>
</evidence>
<evidence type="ECO:0000256" key="3">
    <source>
        <dbReference type="ARBA" id="ARBA00022481"/>
    </source>
</evidence>
<dbReference type="CDD" id="cd06225">
    <property type="entry name" value="HAMP"/>
    <property type="match status" value="1"/>
</dbReference>
<evidence type="ECO:0000256" key="8">
    <source>
        <dbReference type="PROSITE-ProRule" id="PRU00284"/>
    </source>
</evidence>
<comment type="caution">
    <text evidence="12">The sequence shown here is derived from an EMBL/GenBank/DDBJ whole genome shotgun (WGS) entry which is preliminary data.</text>
</comment>
<evidence type="ECO:0000259" key="11">
    <source>
        <dbReference type="PROSITE" id="PS50885"/>
    </source>
</evidence>
<evidence type="ECO:0000259" key="10">
    <source>
        <dbReference type="PROSITE" id="PS50111"/>
    </source>
</evidence>
<gene>
    <name evidence="12" type="ORF">RY831_20900</name>
</gene>
<keyword evidence="2" id="KW-1003">Cell membrane</keyword>
<dbReference type="EMBL" id="JAWIIV010000020">
    <property type="protein sequence ID" value="MEC4721630.1"/>
    <property type="molecule type" value="Genomic_DNA"/>
</dbReference>
<keyword evidence="6 9" id="KW-0472">Membrane</keyword>
<sequence>MRFISRLSIKQKLLFSMALCLMLFALVSSVLSITLTGSNAKDRVVSQELPAVVGEIRNDILRHIAQPLATSQAIANNSFLQQWEQQGLDETGLEGWKRYAAQMKEKNKAASIFWVSGATGKYFTDAGLNRTLDKAAAGDQWLYGFLASGKAYTLDIDKDAGADKYMLFINVRADAAPDKQVVAGLGLSVDALADAIRAYRVGESGFVYLVRADGSYLIHRDSALADGKHFLKDSPGFTAELSQQLLGGKQFAHATYEADGTRFVASSFVPELNLYVVAEVPEAEVLGHVARSATISAVVAAVVGGGLGLLMIFFISRAIAAPVSRAARMLGEIADGNGDLSRRMVVESEDEIGELAGGFNRFVSSLNRTVGEIRSSSQTIAAATTQIAAGNMDLSSRTEAQASSLEETASAMEELTATVKQNAESAIQANRLALEASSQATKGGQVVGQVVQTMGSIKDSSRKIVDIIGVIDGIAFQTNILALNAAVEAARAGEQGRGFAVVASEVRTLAQRSAQAAREIKGLIDDSVVKVEAGSTLVDEAGLTMEQIVASVRNVTDIMSEISTASHEQSDGIGQVNLAITQMDSATQKNAALVEEAAAAAQSLQDQAANLARVVSVFKLDESQAGAVQRLR</sequence>
<dbReference type="Gene3D" id="3.30.450.20">
    <property type="entry name" value="PAS domain"/>
    <property type="match status" value="1"/>
</dbReference>
<dbReference type="PROSITE" id="PS50885">
    <property type="entry name" value="HAMP"/>
    <property type="match status" value="1"/>
</dbReference>
<dbReference type="CDD" id="cd12912">
    <property type="entry name" value="PDC2_MCP_like"/>
    <property type="match status" value="1"/>
</dbReference>
<evidence type="ECO:0000313" key="12">
    <source>
        <dbReference type="EMBL" id="MEC4721630.1"/>
    </source>
</evidence>
<comment type="similarity">
    <text evidence="7">Belongs to the methyl-accepting chemotaxis (MCP) protein family.</text>
</comment>
<keyword evidence="8" id="KW-0807">Transducer</keyword>
<dbReference type="Pfam" id="PF00672">
    <property type="entry name" value="HAMP"/>
    <property type="match status" value="1"/>
</dbReference>
<dbReference type="CDD" id="cd11386">
    <property type="entry name" value="MCP_signal"/>
    <property type="match status" value="1"/>
</dbReference>
<evidence type="ECO:0000256" key="2">
    <source>
        <dbReference type="ARBA" id="ARBA00022475"/>
    </source>
</evidence>
<dbReference type="InterPro" id="IPR033479">
    <property type="entry name" value="dCache_1"/>
</dbReference>
<reference evidence="12 13" key="1">
    <citation type="submission" date="2023-10" db="EMBL/GenBank/DDBJ databases">
        <title>Noviherbaspirillum sp. CPCC 100848 genome assembly.</title>
        <authorList>
            <person name="Li X.Y."/>
            <person name="Fang X.M."/>
        </authorList>
    </citation>
    <scope>NUCLEOTIDE SEQUENCE [LARGE SCALE GENOMIC DNA]</scope>
    <source>
        <strain evidence="12 13">CPCC 100848</strain>
    </source>
</reference>
<evidence type="ECO:0000256" key="9">
    <source>
        <dbReference type="SAM" id="Phobius"/>
    </source>
</evidence>
<organism evidence="12 13">
    <name type="scientific">Noviherbaspirillum album</name>
    <dbReference type="NCBI Taxonomy" id="3080276"/>
    <lineage>
        <taxon>Bacteria</taxon>
        <taxon>Pseudomonadati</taxon>
        <taxon>Pseudomonadota</taxon>
        <taxon>Betaproteobacteria</taxon>
        <taxon>Burkholderiales</taxon>
        <taxon>Oxalobacteraceae</taxon>
        <taxon>Noviherbaspirillum</taxon>
    </lineage>
</organism>